<keyword evidence="3" id="KW-0378">Hydrolase</keyword>
<sequence>MNITDPLSFFMPGTNGQAILLVHGLTGAPAEMRLVARQLNRRGYTIYAPLLAGHGKDVAALRTTSWRHWLESVDRAASDLASHASVVFAAGICVGGALGLLSAHQNPGTIKAAALYSPCFQYDGWNVPFYYPLLSRQIGWLSRVPFLDRLSFAETSTMGIKDERMRRMMAAMSSEGVLERFPGKGLVEMYRLGIALKKRLPEISTPTLILHSREDDLSDPRHAEYIRSHIGGRRQLHWIDDSYHMIHVDRQRLQVADITADFFEEAHAREPS</sequence>
<dbReference type="PANTHER" id="PTHR11614">
    <property type="entry name" value="PHOSPHOLIPASE-RELATED"/>
    <property type="match status" value="1"/>
</dbReference>
<evidence type="ECO:0000259" key="2">
    <source>
        <dbReference type="Pfam" id="PF12146"/>
    </source>
</evidence>
<dbReference type="GO" id="GO:0052689">
    <property type="term" value="F:carboxylic ester hydrolase activity"/>
    <property type="evidence" value="ECO:0007669"/>
    <property type="project" value="InterPro"/>
</dbReference>
<accession>A0A368JXH5</accession>
<feature type="domain" description="Serine aminopeptidase S33" evidence="2">
    <location>
        <begin position="17"/>
        <end position="250"/>
    </location>
</feature>
<dbReference type="SUPFAM" id="SSF53474">
    <property type="entry name" value="alpha/beta-Hydrolases"/>
    <property type="match status" value="1"/>
</dbReference>
<evidence type="ECO:0000313" key="3">
    <source>
        <dbReference type="EMBL" id="RCS21651.1"/>
    </source>
</evidence>
<dbReference type="InterPro" id="IPR012354">
    <property type="entry name" value="Esterase_lipase"/>
</dbReference>
<keyword evidence="4" id="KW-1185">Reference proteome</keyword>
<dbReference type="AlphaFoldDB" id="A0A368JXH5"/>
<protein>
    <submittedName>
        <fullName evidence="3">Alpha/beta fold hydrolase</fullName>
    </submittedName>
</protein>
<dbReference type="PIRSF" id="PIRSF017388">
    <property type="entry name" value="Esterase_lipase"/>
    <property type="match status" value="1"/>
</dbReference>
<dbReference type="Gene3D" id="3.40.50.1820">
    <property type="entry name" value="alpha/beta hydrolase"/>
    <property type="match status" value="1"/>
</dbReference>
<comment type="caution">
    <text evidence="3">The sequence shown here is derived from an EMBL/GenBank/DDBJ whole genome shotgun (WGS) entry which is preliminary data.</text>
</comment>
<dbReference type="InterPro" id="IPR051044">
    <property type="entry name" value="MAG_DAG_Lipase"/>
</dbReference>
<dbReference type="EMBL" id="QOZG01000018">
    <property type="protein sequence ID" value="RCS21651.1"/>
    <property type="molecule type" value="Genomic_DNA"/>
</dbReference>
<name>A0A368JXH5_9HYPH</name>
<evidence type="ECO:0000313" key="4">
    <source>
        <dbReference type="Proteomes" id="UP000253420"/>
    </source>
</evidence>
<evidence type="ECO:0000256" key="1">
    <source>
        <dbReference type="PIRSR" id="PIRSR017388-3"/>
    </source>
</evidence>
<organism evidence="3 4">
    <name type="scientific">Phyllobacterium salinisoli</name>
    <dbReference type="NCBI Taxonomy" id="1899321"/>
    <lineage>
        <taxon>Bacteria</taxon>
        <taxon>Pseudomonadati</taxon>
        <taxon>Pseudomonadota</taxon>
        <taxon>Alphaproteobacteria</taxon>
        <taxon>Hyphomicrobiales</taxon>
        <taxon>Phyllobacteriaceae</taxon>
        <taxon>Phyllobacterium</taxon>
    </lineage>
</organism>
<proteinExistence type="predicted"/>
<dbReference type="Pfam" id="PF12146">
    <property type="entry name" value="Hydrolase_4"/>
    <property type="match status" value="1"/>
</dbReference>
<reference evidence="3 4" key="1">
    <citation type="submission" date="2018-07" db="EMBL/GenBank/DDBJ databases">
        <title>The draft genome of Phyllobacterium salinisoli.</title>
        <authorList>
            <person name="Liu L."/>
            <person name="Li L."/>
            <person name="Zhang X."/>
            <person name="Liang L."/>
        </authorList>
    </citation>
    <scope>NUCLEOTIDE SEQUENCE [LARGE SCALE GENOMIC DNA]</scope>
    <source>
        <strain evidence="3 4">LLAN61</strain>
    </source>
</reference>
<dbReference type="Proteomes" id="UP000253420">
    <property type="component" value="Unassembled WGS sequence"/>
</dbReference>
<dbReference type="InterPro" id="IPR022742">
    <property type="entry name" value="Hydrolase_4"/>
</dbReference>
<feature type="site" description="Important for substrate specificity" evidence="1">
    <location>
        <position position="160"/>
    </location>
</feature>
<dbReference type="OrthoDB" id="7375358at2"/>
<dbReference type="InterPro" id="IPR029058">
    <property type="entry name" value="AB_hydrolase_fold"/>
</dbReference>
<gene>
    <name evidence="3" type="ORF">DUT91_22600</name>
</gene>
<dbReference type="RefSeq" id="WP_114442724.1">
    <property type="nucleotide sequence ID" value="NZ_QOZG01000018.1"/>
</dbReference>